<feature type="region of interest" description="Disordered" evidence="1">
    <location>
        <begin position="59"/>
        <end position="95"/>
    </location>
</feature>
<dbReference type="EMBL" id="LSSN01004777">
    <property type="protein sequence ID" value="OMJ10924.1"/>
    <property type="molecule type" value="Genomic_DNA"/>
</dbReference>
<feature type="compositionally biased region" description="Basic and acidic residues" evidence="1">
    <location>
        <begin position="146"/>
        <end position="180"/>
    </location>
</feature>
<feature type="compositionally biased region" description="Basic and acidic residues" evidence="1">
    <location>
        <begin position="59"/>
        <end position="86"/>
    </location>
</feature>
<gene>
    <name evidence="2" type="ORF">AYI70_g10029</name>
</gene>
<feature type="region of interest" description="Disordered" evidence="1">
    <location>
        <begin position="138"/>
        <end position="188"/>
    </location>
</feature>
<name>A0A1R1X8G2_9FUNG</name>
<comment type="caution">
    <text evidence="2">The sequence shown here is derived from an EMBL/GenBank/DDBJ whole genome shotgun (WGS) entry which is preliminary data.</text>
</comment>
<keyword evidence="3" id="KW-1185">Reference proteome</keyword>
<dbReference type="AlphaFoldDB" id="A0A1R1X8G2"/>
<reference evidence="2 3" key="1">
    <citation type="submission" date="2017-01" db="EMBL/GenBank/DDBJ databases">
        <authorList>
            <person name="Mah S.A."/>
            <person name="Swanson W.J."/>
            <person name="Moy G.W."/>
            <person name="Vacquier V.D."/>
        </authorList>
    </citation>
    <scope>NUCLEOTIDE SEQUENCE [LARGE SCALE GENOMIC DNA]</scope>
    <source>
        <strain evidence="2 3">GSMNP</strain>
    </source>
</reference>
<evidence type="ECO:0000313" key="3">
    <source>
        <dbReference type="Proteomes" id="UP000187283"/>
    </source>
</evidence>
<accession>A0A1R1X8G2</accession>
<evidence type="ECO:0000256" key="1">
    <source>
        <dbReference type="SAM" id="MobiDB-lite"/>
    </source>
</evidence>
<protein>
    <submittedName>
        <fullName evidence="2">Uncharacterized protein</fullName>
    </submittedName>
</protein>
<dbReference type="Proteomes" id="UP000187283">
    <property type="component" value="Unassembled WGS sequence"/>
</dbReference>
<sequence>MDESVRFGGAAGVWAIFHGDGVGRDRSCRVAEAARRVSAEHELYTELLGADVASGGLEADRFRDSESDRQRYDEYTPRPADRDGELHVAGGAAGHEFGEWAEADEARDGERRVVARYNPVPAVLREHAVFEAVDVSAACGDTQQEPQDRVPEVPRGDDAADELGDRPELARLHERCDERACPQQRQHV</sequence>
<proteinExistence type="predicted"/>
<organism evidence="2 3">
    <name type="scientific">Smittium culicis</name>
    <dbReference type="NCBI Taxonomy" id="133412"/>
    <lineage>
        <taxon>Eukaryota</taxon>
        <taxon>Fungi</taxon>
        <taxon>Fungi incertae sedis</taxon>
        <taxon>Zoopagomycota</taxon>
        <taxon>Kickxellomycotina</taxon>
        <taxon>Harpellomycetes</taxon>
        <taxon>Harpellales</taxon>
        <taxon>Legeriomycetaceae</taxon>
        <taxon>Smittium</taxon>
    </lineage>
</organism>
<evidence type="ECO:0000313" key="2">
    <source>
        <dbReference type="EMBL" id="OMJ10924.1"/>
    </source>
</evidence>